<dbReference type="AlphaFoldDB" id="A0A0H3F843"/>
<dbReference type="Proteomes" id="UP000007257">
    <property type="component" value="Chromosome"/>
</dbReference>
<reference evidence="2 3" key="2">
    <citation type="journal article" date="2012" name="J. Bacteriol.">
        <title>Complete Genome Sequence of Rahnella sp. Strain Y9602, a Gammaproteobacterium Isolate from Metal- and Radionuclide-Contaminated Soil.</title>
        <authorList>
            <person name="Martinez R.J."/>
            <person name="Bruce D."/>
            <person name="Detter C."/>
            <person name="Goodwin L.A."/>
            <person name="Han J."/>
            <person name="Han C.S."/>
            <person name="Held B."/>
            <person name="Land M.L."/>
            <person name="Mikhailova N."/>
            <person name="Nolan M."/>
            <person name="Pennacchio L."/>
            <person name="Pitluck S."/>
            <person name="Tapia R."/>
            <person name="Woyke T."/>
            <person name="Sobecky P.A."/>
        </authorList>
    </citation>
    <scope>NUCLEOTIDE SEQUENCE [LARGE SCALE GENOMIC DNA]</scope>
    <source>
        <strain evidence="2 3">Y9602</strain>
    </source>
</reference>
<dbReference type="HOGENOM" id="CLU_050032_0_0_6"/>
<evidence type="ECO:0000313" key="2">
    <source>
        <dbReference type="EMBL" id="ADW73376.1"/>
    </source>
</evidence>
<evidence type="ECO:0000259" key="1">
    <source>
        <dbReference type="Pfam" id="PF04230"/>
    </source>
</evidence>
<name>A0A0H3F843_RAHSY</name>
<gene>
    <name evidence="2" type="ordered locus">Rahaq_1758</name>
</gene>
<dbReference type="InterPro" id="IPR007345">
    <property type="entry name" value="Polysacch_pyruvyl_Trfase"/>
</dbReference>
<dbReference type="RefSeq" id="WP_013575078.1">
    <property type="nucleotide sequence ID" value="NC_015061.1"/>
</dbReference>
<dbReference type="eggNOG" id="COG2327">
    <property type="taxonomic scope" value="Bacteria"/>
</dbReference>
<dbReference type="KEGG" id="rah:Rahaq_1758"/>
<protein>
    <recommendedName>
        <fullName evidence="1">Polysaccharide pyruvyl transferase domain-containing protein</fullName>
    </recommendedName>
</protein>
<organism evidence="2 3">
    <name type="scientific">Rahnella sp. (strain Y9602)</name>
    <dbReference type="NCBI Taxonomy" id="2703885"/>
    <lineage>
        <taxon>Bacteria</taxon>
        <taxon>Pseudomonadati</taxon>
        <taxon>Pseudomonadota</taxon>
        <taxon>Gammaproteobacteria</taxon>
        <taxon>Enterobacterales</taxon>
        <taxon>Yersiniaceae</taxon>
        <taxon>Rahnella</taxon>
    </lineage>
</organism>
<sequence>MVFFGLFSKNKKIEVIEPLPTSVNTPIHNSLPQKKFYLISASGMPNYGDDMLTRGWINHIKRAYPNAIIYLDAVDPIVASTLYDDVECVNYLWQLAQALGENGSIEDKFSDDYLLPIRERLMSKTFEDVESIHLMGGGYINELWAANLRLIELVSYFGKKNDVLTYATGLGLQPLSEEKAAHISKFIESYFCFDVRDYASYQVLEKFLPGKISFIGDDYFCFPFSDVVSLIEREKPVLRLCLHNELSEGDDNERLFMEQVETAIDAFIQKFPGSLIRFYEFRPGSDGYFFKKLKQKFPLIEMVFFETIWKHGLQFSTKDYFLSTRFHFQLIVSSVGLSGTSFYWSEYYKNKFDSLKYVTDWSFLKLGEEHLELTSFFENHGPFFLIDFERVNREKKMLANRLYVSPDLSVLSEDPQPQEGNS</sequence>
<dbReference type="OrthoDB" id="8444043at2"/>
<dbReference type="Pfam" id="PF04230">
    <property type="entry name" value="PS_pyruv_trans"/>
    <property type="match status" value="1"/>
</dbReference>
<dbReference type="EMBL" id="CP002505">
    <property type="protein sequence ID" value="ADW73376.1"/>
    <property type="molecule type" value="Genomic_DNA"/>
</dbReference>
<proteinExistence type="predicted"/>
<feature type="domain" description="Polysaccharide pyruvyl transferase" evidence="1">
    <location>
        <begin position="46"/>
        <end position="225"/>
    </location>
</feature>
<accession>A0A0H3F843</accession>
<reference evidence="3" key="1">
    <citation type="submission" date="2011-01" db="EMBL/GenBank/DDBJ databases">
        <title>Complete sequence of chromosome of Rahnella sp. Y9602.</title>
        <authorList>
            <consortium name="US DOE Joint Genome Institute"/>
            <person name="Lucas S."/>
            <person name="Copeland A."/>
            <person name="Lapidus A."/>
            <person name="Cheng J.-F."/>
            <person name="Goodwin L."/>
            <person name="Pitluck S."/>
            <person name="Lu M."/>
            <person name="Detter J.C."/>
            <person name="Han C."/>
            <person name="Tapia R."/>
            <person name="Land M."/>
            <person name="Hauser L."/>
            <person name="Kyrpides N."/>
            <person name="Ivanova N."/>
            <person name="Ovchinnikova G."/>
            <person name="Pagani I."/>
            <person name="Sobecky P.A."/>
            <person name="Martinez R.J."/>
            <person name="Woyke T."/>
        </authorList>
    </citation>
    <scope>NUCLEOTIDE SEQUENCE [LARGE SCALE GENOMIC DNA]</scope>
    <source>
        <strain evidence="3">Y9602</strain>
    </source>
</reference>
<evidence type="ECO:0000313" key="3">
    <source>
        <dbReference type="Proteomes" id="UP000007257"/>
    </source>
</evidence>